<feature type="non-terminal residue" evidence="1">
    <location>
        <position position="301"/>
    </location>
</feature>
<accession>X1HDZ4</accession>
<reference evidence="1" key="1">
    <citation type="journal article" date="2014" name="Front. Microbiol.">
        <title>High frequency of phylogenetically diverse reductive dehalogenase-homologous genes in deep subseafloor sedimentary metagenomes.</title>
        <authorList>
            <person name="Kawai M."/>
            <person name="Futagami T."/>
            <person name="Toyoda A."/>
            <person name="Takaki Y."/>
            <person name="Nishi S."/>
            <person name="Hori S."/>
            <person name="Arai W."/>
            <person name="Tsubouchi T."/>
            <person name="Morono Y."/>
            <person name="Uchiyama I."/>
            <person name="Ito T."/>
            <person name="Fujiyama A."/>
            <person name="Inagaki F."/>
            <person name="Takami H."/>
        </authorList>
    </citation>
    <scope>NUCLEOTIDE SEQUENCE</scope>
    <source>
        <strain evidence="1">Expedition CK06-06</strain>
    </source>
</reference>
<sequence length="301" mass="33322">NEMKKLFLVLLMIGVLLVSGVFTALAAEEINVIYMAQAAYQPDEIRDMADLFEELSGIKVNLEFVKYDEQHEKVVASAVAPIPTYDVFSLDLIWTAEFASKGFCVALDDYMSPAVKEDIAPAIMDAFVFNGKTWAMPFLANFQLFFYNIDMIKKAGFDAAPKTLEEMVEQMEAIKAKGICKYPWTDSWNQKEGLTCEYVWITGAFGGDTFDKDAKPIFNTGPGLKALEFMVMLLDKELASPKSLTNDEPAARDDFIAGNAAFTSNWTFQYGSMNDPSVSKVVGAGKMGLLPVAKDVLGKYT</sequence>
<organism evidence="1">
    <name type="scientific">marine sediment metagenome</name>
    <dbReference type="NCBI Taxonomy" id="412755"/>
    <lineage>
        <taxon>unclassified sequences</taxon>
        <taxon>metagenomes</taxon>
        <taxon>ecological metagenomes</taxon>
    </lineage>
</organism>
<protein>
    <recommendedName>
        <fullName evidence="2">ABC transporter substrate-binding protein</fullName>
    </recommendedName>
</protein>
<feature type="non-terminal residue" evidence="1">
    <location>
        <position position="1"/>
    </location>
</feature>
<dbReference type="EMBL" id="BARU01017014">
    <property type="protein sequence ID" value="GAH55300.1"/>
    <property type="molecule type" value="Genomic_DNA"/>
</dbReference>
<evidence type="ECO:0008006" key="2">
    <source>
        <dbReference type="Google" id="ProtNLM"/>
    </source>
</evidence>
<dbReference type="InterPro" id="IPR006059">
    <property type="entry name" value="SBP"/>
</dbReference>
<dbReference type="InterPro" id="IPR050490">
    <property type="entry name" value="Bact_solute-bd_prot1"/>
</dbReference>
<dbReference type="PANTHER" id="PTHR43649:SF12">
    <property type="entry name" value="DIACETYLCHITOBIOSE BINDING PROTEIN DASA"/>
    <property type="match status" value="1"/>
</dbReference>
<comment type="caution">
    <text evidence="1">The sequence shown here is derived from an EMBL/GenBank/DDBJ whole genome shotgun (WGS) entry which is preliminary data.</text>
</comment>
<name>X1HDZ4_9ZZZZ</name>
<evidence type="ECO:0000313" key="1">
    <source>
        <dbReference type="EMBL" id="GAH55300.1"/>
    </source>
</evidence>
<dbReference type="Pfam" id="PF01547">
    <property type="entry name" value="SBP_bac_1"/>
    <property type="match status" value="1"/>
</dbReference>
<gene>
    <name evidence="1" type="ORF">S03H2_28246</name>
</gene>
<proteinExistence type="predicted"/>
<dbReference type="AlphaFoldDB" id="X1HDZ4"/>
<dbReference type="SUPFAM" id="SSF53850">
    <property type="entry name" value="Periplasmic binding protein-like II"/>
    <property type="match status" value="1"/>
</dbReference>
<dbReference type="PANTHER" id="PTHR43649">
    <property type="entry name" value="ARABINOSE-BINDING PROTEIN-RELATED"/>
    <property type="match status" value="1"/>
</dbReference>
<dbReference type="Gene3D" id="3.40.190.10">
    <property type="entry name" value="Periplasmic binding protein-like II"/>
    <property type="match status" value="2"/>
</dbReference>